<organism evidence="4 5">
    <name type="scientific">Lentzea albidocapillata</name>
    <dbReference type="NCBI Taxonomy" id="40571"/>
    <lineage>
        <taxon>Bacteria</taxon>
        <taxon>Bacillati</taxon>
        <taxon>Actinomycetota</taxon>
        <taxon>Actinomycetes</taxon>
        <taxon>Pseudonocardiales</taxon>
        <taxon>Pseudonocardiaceae</taxon>
        <taxon>Lentzea</taxon>
    </lineage>
</organism>
<dbReference type="Gene3D" id="3.30.300.30">
    <property type="match status" value="1"/>
</dbReference>
<dbReference type="SUPFAM" id="SSF47336">
    <property type="entry name" value="ACP-like"/>
    <property type="match status" value="1"/>
</dbReference>
<dbReference type="GO" id="GO:0005737">
    <property type="term" value="C:cytoplasm"/>
    <property type="evidence" value="ECO:0007669"/>
    <property type="project" value="TreeGrafter"/>
</dbReference>
<dbReference type="GO" id="GO:0043041">
    <property type="term" value="P:amino acid activation for nonribosomal peptide biosynthetic process"/>
    <property type="evidence" value="ECO:0007669"/>
    <property type="project" value="TreeGrafter"/>
</dbReference>
<dbReference type="InterPro" id="IPR010071">
    <property type="entry name" value="AA_adenyl_dom"/>
</dbReference>
<gene>
    <name evidence="4" type="ORF">SAMN05660733_02378</name>
</gene>
<dbReference type="InterPro" id="IPR020806">
    <property type="entry name" value="PKS_PP-bd"/>
</dbReference>
<sequence>MHSVRPLPDSLFAKVEQLAAKNQVSVAGVLGAAFRVMTLRCGSGEPVDIRLTADYPVRRASCPAPGSPFTVLLSEPHAEAAQDDTAGARFSGYRRGTAAHVDLHLEADLSNGGAVLHWHQEGEWGNPVLARLLPGYFETLLAAVVTRPEAWVAELPLMTSAQEAALERICVPLDRFPVTTPAHERVEEQARERPDAEAAADGAESLTYRQLNSAANRLARVLRSQGAAPQRTVALLMDRSTDMLVAFVAVMKTGAATVLLDPAHPVARLEQVVRDTQPIAVVSLARLGIAAFAGQVPVLCVDAERDRIAAEPDGDLGVRIHPDMVAYVVHTSGSTGVPKRVAVTHRSVAHSLQTHEEGHRAVPDDRASWLSPPGSSVSVGELWPYLAAGAGVHVAKPDVAAAPEALRDWLVADRITKTYVSMPMAESLFTLPWPDTAALRLLTVGSDTVRRWPAADLPFEVAVAYGSSEANGITSCLVPWDDRVTSRTATPAQRQAVPPVGRPWSGVRLRILDDDMRPVPLGVLGEVYVGGPELALGYLGAPGLTADRFVPDPFGPDGERLYRTGDLGWLDDDGLFHHRGRVDREIKVRGFRVNPAEIEAVLLAHPEVDDVVVVAVPHPDGSRQLAAYVVGRAEADELRGHLTARLPAHLVPAAYRTVGDLPRRVNGKVDRQALPPVEWVSANAQAPQDEFEEVAVQCFTDVLKIDRIGVDDDFFVLGGDSLAAARVVARINETVRRRVSVRDLLKNSTPKALAGVMRTGKTRHRA</sequence>
<proteinExistence type="predicted"/>
<dbReference type="Pfam" id="PF00501">
    <property type="entry name" value="AMP-binding"/>
    <property type="match status" value="1"/>
</dbReference>
<accession>A0A1W2CW71</accession>
<dbReference type="Gene3D" id="3.40.50.1820">
    <property type="entry name" value="alpha/beta hydrolase"/>
    <property type="match status" value="1"/>
</dbReference>
<dbReference type="InterPro" id="IPR029058">
    <property type="entry name" value="AB_hydrolase_fold"/>
</dbReference>
<evidence type="ECO:0000313" key="4">
    <source>
        <dbReference type="EMBL" id="SMC88958.1"/>
    </source>
</evidence>
<dbReference type="STRING" id="40571.SAMN05660733_02378"/>
<dbReference type="Pfam" id="PF13193">
    <property type="entry name" value="AMP-binding_C"/>
    <property type="match status" value="1"/>
</dbReference>
<dbReference type="InterPro" id="IPR009081">
    <property type="entry name" value="PP-bd_ACP"/>
</dbReference>
<dbReference type="SUPFAM" id="SSF56801">
    <property type="entry name" value="Acetyl-CoA synthetase-like"/>
    <property type="match status" value="1"/>
</dbReference>
<keyword evidence="2" id="KW-0597">Phosphoprotein</keyword>
<evidence type="ECO:0000256" key="1">
    <source>
        <dbReference type="ARBA" id="ARBA00022450"/>
    </source>
</evidence>
<dbReference type="AlphaFoldDB" id="A0A1W2CW71"/>
<dbReference type="InterPro" id="IPR045851">
    <property type="entry name" value="AMP-bd_C_sf"/>
</dbReference>
<evidence type="ECO:0000259" key="3">
    <source>
        <dbReference type="PROSITE" id="PS50075"/>
    </source>
</evidence>
<dbReference type="PROSITE" id="PS50075">
    <property type="entry name" value="CARRIER"/>
    <property type="match status" value="1"/>
</dbReference>
<dbReference type="eggNOG" id="COG1020">
    <property type="taxonomic scope" value="Bacteria"/>
</dbReference>
<dbReference type="InterPro" id="IPR020845">
    <property type="entry name" value="AMP-binding_CS"/>
</dbReference>
<dbReference type="Pfam" id="PF00550">
    <property type="entry name" value="PP-binding"/>
    <property type="match status" value="1"/>
</dbReference>
<dbReference type="PANTHER" id="PTHR45527:SF1">
    <property type="entry name" value="FATTY ACID SYNTHASE"/>
    <property type="match status" value="1"/>
</dbReference>
<dbReference type="PANTHER" id="PTHR45527">
    <property type="entry name" value="NONRIBOSOMAL PEPTIDE SYNTHETASE"/>
    <property type="match status" value="1"/>
</dbReference>
<dbReference type="InterPro" id="IPR000873">
    <property type="entry name" value="AMP-dep_synth/lig_dom"/>
</dbReference>
<dbReference type="Proteomes" id="UP000192840">
    <property type="component" value="Unassembled WGS sequence"/>
</dbReference>
<dbReference type="PROSITE" id="PS00455">
    <property type="entry name" value="AMP_BINDING"/>
    <property type="match status" value="1"/>
</dbReference>
<dbReference type="NCBIfam" id="TIGR01733">
    <property type="entry name" value="AA-adenyl-dom"/>
    <property type="match status" value="1"/>
</dbReference>
<dbReference type="SMART" id="SM00823">
    <property type="entry name" value="PKS_PP"/>
    <property type="match status" value="1"/>
</dbReference>
<dbReference type="InterPro" id="IPR042099">
    <property type="entry name" value="ANL_N_sf"/>
</dbReference>
<name>A0A1W2CW71_9PSEU</name>
<keyword evidence="5" id="KW-1185">Reference proteome</keyword>
<dbReference type="InterPro" id="IPR025110">
    <property type="entry name" value="AMP-bd_C"/>
</dbReference>
<dbReference type="EMBL" id="FWYC01000006">
    <property type="protein sequence ID" value="SMC88958.1"/>
    <property type="molecule type" value="Genomic_DNA"/>
</dbReference>
<reference evidence="5" key="1">
    <citation type="submission" date="2017-04" db="EMBL/GenBank/DDBJ databases">
        <authorList>
            <person name="Varghese N."/>
            <person name="Submissions S."/>
        </authorList>
    </citation>
    <scope>NUCLEOTIDE SEQUENCE [LARGE SCALE GENOMIC DNA]</scope>
    <source>
        <strain evidence="5">DSM 44073</strain>
    </source>
</reference>
<dbReference type="GO" id="GO:0031177">
    <property type="term" value="F:phosphopantetheine binding"/>
    <property type="evidence" value="ECO:0007669"/>
    <property type="project" value="InterPro"/>
</dbReference>
<feature type="domain" description="Carrier" evidence="3">
    <location>
        <begin position="686"/>
        <end position="761"/>
    </location>
</feature>
<dbReference type="InterPro" id="IPR036736">
    <property type="entry name" value="ACP-like_sf"/>
</dbReference>
<protein>
    <submittedName>
        <fullName evidence="4">Amino acid adenylation domain-containing protein</fullName>
    </submittedName>
</protein>
<evidence type="ECO:0000256" key="2">
    <source>
        <dbReference type="ARBA" id="ARBA00022553"/>
    </source>
</evidence>
<evidence type="ECO:0000313" key="5">
    <source>
        <dbReference type="Proteomes" id="UP000192840"/>
    </source>
</evidence>
<dbReference type="Gene3D" id="3.40.50.12780">
    <property type="entry name" value="N-terminal domain of ligase-like"/>
    <property type="match status" value="1"/>
</dbReference>
<dbReference type="GO" id="GO:0044550">
    <property type="term" value="P:secondary metabolite biosynthetic process"/>
    <property type="evidence" value="ECO:0007669"/>
    <property type="project" value="TreeGrafter"/>
</dbReference>
<keyword evidence="1" id="KW-0596">Phosphopantetheine</keyword>